<keyword evidence="5 9" id="KW-0479">Metal-binding</keyword>
<keyword evidence="7 9" id="KW-0862">Zinc</keyword>
<keyword evidence="3 9" id="KW-0031">Aminopeptidase</keyword>
<evidence type="ECO:0000313" key="11">
    <source>
        <dbReference type="EMBL" id="MFA9459496.1"/>
    </source>
</evidence>
<dbReference type="InterPro" id="IPR001948">
    <property type="entry name" value="Peptidase_M18"/>
</dbReference>
<evidence type="ECO:0000256" key="3">
    <source>
        <dbReference type="ARBA" id="ARBA00022438"/>
    </source>
</evidence>
<evidence type="ECO:0000256" key="2">
    <source>
        <dbReference type="ARBA" id="ARBA00008290"/>
    </source>
</evidence>
<gene>
    <name evidence="11" type="ORF">ACERLL_01480</name>
</gene>
<name>A0ABV4TQC9_9GAMM</name>
<evidence type="ECO:0000256" key="10">
    <source>
        <dbReference type="RuleBase" id="RU004387"/>
    </source>
</evidence>
<dbReference type="InterPro" id="IPR023358">
    <property type="entry name" value="Peptidase_M18_dom2"/>
</dbReference>
<evidence type="ECO:0000256" key="4">
    <source>
        <dbReference type="ARBA" id="ARBA00022670"/>
    </source>
</evidence>
<dbReference type="NCBIfam" id="NF002759">
    <property type="entry name" value="PRK02813.1"/>
    <property type="match status" value="1"/>
</dbReference>
<proteinExistence type="inferred from homology"/>
<comment type="cofactor">
    <cofactor evidence="1 10">
        <name>Zn(2+)</name>
        <dbReference type="ChEBI" id="CHEBI:29105"/>
    </cofactor>
</comment>
<dbReference type="PRINTS" id="PR00932">
    <property type="entry name" value="AMINO1PTASE"/>
</dbReference>
<organism evidence="11 12">
    <name type="scientific">Thiohalorhabdus methylotrophus</name>
    <dbReference type="NCBI Taxonomy" id="3242694"/>
    <lineage>
        <taxon>Bacteria</taxon>
        <taxon>Pseudomonadati</taxon>
        <taxon>Pseudomonadota</taxon>
        <taxon>Gammaproteobacteria</taxon>
        <taxon>Thiohalorhabdales</taxon>
        <taxon>Thiohalorhabdaceae</taxon>
        <taxon>Thiohalorhabdus</taxon>
    </lineage>
</organism>
<dbReference type="CDD" id="cd05658">
    <property type="entry name" value="M18_DAP"/>
    <property type="match status" value="1"/>
</dbReference>
<comment type="caution">
    <text evidence="11">The sequence shown here is derived from an EMBL/GenBank/DDBJ whole genome shotgun (WGS) entry which is preliminary data.</text>
</comment>
<dbReference type="GO" id="GO:0004177">
    <property type="term" value="F:aminopeptidase activity"/>
    <property type="evidence" value="ECO:0007669"/>
    <property type="project" value="UniProtKB-KW"/>
</dbReference>
<dbReference type="Proteomes" id="UP001575181">
    <property type="component" value="Unassembled WGS sequence"/>
</dbReference>
<reference evidence="11 12" key="1">
    <citation type="submission" date="2024-08" db="EMBL/GenBank/DDBJ databases">
        <title>Whole-genome sequencing of halo(alkali)philic microorganisms from hypersaline lakes.</title>
        <authorList>
            <person name="Sorokin D.Y."/>
            <person name="Merkel A.Y."/>
            <person name="Messina E."/>
            <person name="Yakimov M."/>
        </authorList>
    </citation>
    <scope>NUCLEOTIDE SEQUENCE [LARGE SCALE GENOMIC DNA]</scope>
    <source>
        <strain evidence="11 12">Cl-TMA</strain>
    </source>
</reference>
<evidence type="ECO:0000256" key="7">
    <source>
        <dbReference type="ARBA" id="ARBA00022833"/>
    </source>
</evidence>
<keyword evidence="4 9" id="KW-0645">Protease</keyword>
<sequence length="449" mass="49144">MNEQDRHQTARDLLGYIDASPSPWHAVANAMEILDRRGFQRLREAETWDLHPGRAYYVVRDDSSLIAFRIGDAALEDAGFRIVGAHTDSPGFRVKPNAAHAKGPLAALGTEIYGGPILATFADRDLTLAGRVFVRDEHAESGVSPRLVHFDRPLLRLPNLAIHMNRDVNREGLKFDYQEQLPLFLSALSEELPPEQKFRRLLAEQAGADPEELVSWGLAVADTQAGAFWGPENEFIANSQLDNLASCHAALAALPEETADAGVAVAALFDHEEVGSESYKGAAGNFLESILARIAEELSLSEGQYRAALARSWLLSADMAHATHPHFPSHHEPQHPVKVNEGPVIKINAAQRYATDELGEAYFARLCEETGIPCQKYIHRNDLPCGSTIGPMMAARLGLRTVDVGNPMWAMHSLRESAGTFDHGALIRVLETFYTTGRGGVGRTLGVLP</sequence>
<protein>
    <recommendedName>
        <fullName evidence="10">M18 family aminopeptidase</fullName>
        <ecNumber evidence="10">3.4.11.-</ecNumber>
    </recommendedName>
</protein>
<dbReference type="EC" id="3.4.11.-" evidence="10"/>
<evidence type="ECO:0000256" key="8">
    <source>
        <dbReference type="ARBA" id="ARBA00023049"/>
    </source>
</evidence>
<dbReference type="PANTHER" id="PTHR28570">
    <property type="entry name" value="ASPARTYL AMINOPEPTIDASE"/>
    <property type="match status" value="1"/>
</dbReference>
<dbReference type="Gene3D" id="3.40.630.10">
    <property type="entry name" value="Zn peptidases"/>
    <property type="match status" value="1"/>
</dbReference>
<dbReference type="EMBL" id="JBGUAW010000001">
    <property type="protein sequence ID" value="MFA9459496.1"/>
    <property type="molecule type" value="Genomic_DNA"/>
</dbReference>
<dbReference type="RefSeq" id="WP_373654281.1">
    <property type="nucleotide sequence ID" value="NZ_JBGUAW010000001.1"/>
</dbReference>
<keyword evidence="12" id="KW-1185">Reference proteome</keyword>
<evidence type="ECO:0000313" key="12">
    <source>
        <dbReference type="Proteomes" id="UP001575181"/>
    </source>
</evidence>
<dbReference type="SUPFAM" id="SSF53187">
    <property type="entry name" value="Zn-dependent exopeptidases"/>
    <property type="match status" value="1"/>
</dbReference>
<keyword evidence="8 9" id="KW-0482">Metalloprotease</keyword>
<evidence type="ECO:0000256" key="5">
    <source>
        <dbReference type="ARBA" id="ARBA00022723"/>
    </source>
</evidence>
<dbReference type="Pfam" id="PF02127">
    <property type="entry name" value="Peptidase_M18"/>
    <property type="match status" value="1"/>
</dbReference>
<comment type="similarity">
    <text evidence="2 9">Belongs to the peptidase M18 family.</text>
</comment>
<accession>A0ABV4TQC9</accession>
<dbReference type="Gene3D" id="2.30.250.10">
    <property type="entry name" value="Aminopeptidase i, Domain 2"/>
    <property type="match status" value="1"/>
</dbReference>
<keyword evidence="6 9" id="KW-0378">Hydrolase</keyword>
<evidence type="ECO:0000256" key="6">
    <source>
        <dbReference type="ARBA" id="ARBA00022801"/>
    </source>
</evidence>
<evidence type="ECO:0000256" key="9">
    <source>
        <dbReference type="RuleBase" id="RU004386"/>
    </source>
</evidence>
<dbReference type="SUPFAM" id="SSF101821">
    <property type="entry name" value="Aminopeptidase/glucanase lid domain"/>
    <property type="match status" value="1"/>
</dbReference>
<evidence type="ECO:0000256" key="1">
    <source>
        <dbReference type="ARBA" id="ARBA00001947"/>
    </source>
</evidence>
<dbReference type="PANTHER" id="PTHR28570:SF3">
    <property type="entry name" value="ASPARTYL AMINOPEPTIDASE"/>
    <property type="match status" value="1"/>
</dbReference>